<proteinExistence type="predicted"/>
<name>A0A7W4Q9M0_9GAMM</name>
<dbReference type="AlphaFoldDB" id="A0A7W4Q9M0"/>
<reference evidence="1 2" key="1">
    <citation type="submission" date="2020-08" db="EMBL/GenBank/DDBJ databases">
        <authorList>
            <person name="Kim C.M."/>
        </authorList>
    </citation>
    <scope>NUCLEOTIDE SEQUENCE [LARGE SCALE GENOMIC DNA]</scope>
    <source>
        <strain evidence="1 2">UL070</strain>
    </source>
</reference>
<dbReference type="EMBL" id="JACJUD010000002">
    <property type="protein sequence ID" value="MBB2494942.1"/>
    <property type="molecule type" value="Genomic_DNA"/>
</dbReference>
<gene>
    <name evidence="1" type="ORF">H3H51_07895</name>
</gene>
<protein>
    <submittedName>
        <fullName evidence="1">Tryptophan synthase subunit beta</fullName>
    </submittedName>
</protein>
<evidence type="ECO:0000313" key="2">
    <source>
        <dbReference type="Proteomes" id="UP000542720"/>
    </source>
</evidence>
<sequence>MVYVQRDSEGRLLRVEHAPFDAMTETLAVESDELESWLTAREEVKARLTSLQESDLELVRVLEDVVSVLVEKGVIRYTDLPEAARQKLDQRAVTRAEIEGLSGLLGEDEHQLL</sequence>
<dbReference type="Proteomes" id="UP000542720">
    <property type="component" value="Unassembled WGS sequence"/>
</dbReference>
<organism evidence="1 2">
    <name type="scientific">Aquipseudomonas ullengensis</name>
    <dbReference type="NCBI Taxonomy" id="2759166"/>
    <lineage>
        <taxon>Bacteria</taxon>
        <taxon>Pseudomonadati</taxon>
        <taxon>Pseudomonadota</taxon>
        <taxon>Gammaproteobacteria</taxon>
        <taxon>Pseudomonadales</taxon>
        <taxon>Pseudomonadaceae</taxon>
        <taxon>Aquipseudomonas</taxon>
    </lineage>
</organism>
<comment type="caution">
    <text evidence="1">The sequence shown here is derived from an EMBL/GenBank/DDBJ whole genome shotgun (WGS) entry which is preliminary data.</text>
</comment>
<accession>A0A7W4Q9M0</accession>
<keyword evidence="2" id="KW-1185">Reference proteome</keyword>
<evidence type="ECO:0000313" key="1">
    <source>
        <dbReference type="EMBL" id="MBB2494942.1"/>
    </source>
</evidence>
<dbReference type="RefSeq" id="WP_183088502.1">
    <property type="nucleotide sequence ID" value="NZ_JACJUD010000002.1"/>
</dbReference>